<dbReference type="RefSeq" id="WP_092742471.1">
    <property type="nucleotide sequence ID" value="NZ_FMZC01000004.1"/>
</dbReference>
<dbReference type="InterPro" id="IPR001709">
    <property type="entry name" value="Flavoprot_Pyr_Nucl_cyt_Rdtase"/>
</dbReference>
<keyword evidence="9" id="KW-1185">Reference proteome</keyword>
<evidence type="ECO:0000256" key="2">
    <source>
        <dbReference type="ARBA" id="ARBA00022643"/>
    </source>
</evidence>
<dbReference type="InterPro" id="IPR008254">
    <property type="entry name" value="Flavodoxin/NO_synth"/>
</dbReference>
<dbReference type="PRINTS" id="PR00369">
    <property type="entry name" value="FLAVODOXIN"/>
</dbReference>
<evidence type="ECO:0000259" key="7">
    <source>
        <dbReference type="PROSITE" id="PS51384"/>
    </source>
</evidence>
<keyword evidence="1" id="KW-0285">Flavoprotein</keyword>
<evidence type="ECO:0000256" key="1">
    <source>
        <dbReference type="ARBA" id="ARBA00022630"/>
    </source>
</evidence>
<protein>
    <submittedName>
        <fullName evidence="8">Sulfite reductase (NADPH) flavoprotein alpha-component</fullName>
    </submittedName>
</protein>
<dbReference type="InterPro" id="IPR005625">
    <property type="entry name" value="PepSY-ass_TM"/>
</dbReference>
<organism evidence="8 9">
    <name type="scientific">Paracidovorax valerianellae</name>
    <dbReference type="NCBI Taxonomy" id="187868"/>
    <lineage>
        <taxon>Bacteria</taxon>
        <taxon>Pseudomonadati</taxon>
        <taxon>Pseudomonadota</taxon>
        <taxon>Betaproteobacteria</taxon>
        <taxon>Burkholderiales</taxon>
        <taxon>Comamonadaceae</taxon>
        <taxon>Paracidovorax</taxon>
    </lineage>
</organism>
<reference evidence="8 9" key="1">
    <citation type="submission" date="2016-10" db="EMBL/GenBank/DDBJ databases">
        <authorList>
            <person name="de Groot N.N."/>
        </authorList>
    </citation>
    <scope>NUCLEOTIDE SEQUENCE [LARGE SCALE GENOMIC DNA]</scope>
    <source>
        <strain evidence="8 9">DSM 16619</strain>
    </source>
</reference>
<name>A0A1G6RN78_9BURK</name>
<dbReference type="SUPFAM" id="SSF52343">
    <property type="entry name" value="Ferredoxin reductase-like, C-terminal NADP-linked domain"/>
    <property type="match status" value="1"/>
</dbReference>
<dbReference type="CDD" id="cd06200">
    <property type="entry name" value="SiR_like1"/>
    <property type="match status" value="1"/>
</dbReference>
<dbReference type="AlphaFoldDB" id="A0A1G6RN78"/>
<dbReference type="Gene3D" id="3.40.50.360">
    <property type="match status" value="1"/>
</dbReference>
<keyword evidence="5" id="KW-0812">Transmembrane</keyword>
<gene>
    <name evidence="8" type="ORF">SAMN05192589_104190</name>
</gene>
<dbReference type="InterPro" id="IPR039261">
    <property type="entry name" value="FNR_nucleotide-bd"/>
</dbReference>
<feature type="domain" description="FAD-binding FR-type" evidence="7">
    <location>
        <begin position="601"/>
        <end position="767"/>
    </location>
</feature>
<dbReference type="InterPro" id="IPR029039">
    <property type="entry name" value="Flavoprotein-like_sf"/>
</dbReference>
<dbReference type="Gene3D" id="3.40.50.80">
    <property type="entry name" value="Nucleotide-binding domain of ferredoxin-NADP reductase (FNR) module"/>
    <property type="match status" value="1"/>
</dbReference>
<dbReference type="GO" id="GO:0010181">
    <property type="term" value="F:FMN binding"/>
    <property type="evidence" value="ECO:0007669"/>
    <property type="project" value="InterPro"/>
</dbReference>
<dbReference type="Pfam" id="PF00258">
    <property type="entry name" value="Flavodoxin_1"/>
    <property type="match status" value="1"/>
</dbReference>
<dbReference type="OrthoDB" id="9816402at2"/>
<feature type="transmembrane region" description="Helical" evidence="5">
    <location>
        <begin position="52"/>
        <end position="74"/>
    </location>
</feature>
<dbReference type="Pfam" id="PF03929">
    <property type="entry name" value="PepSY_TM"/>
    <property type="match status" value="1"/>
</dbReference>
<keyword evidence="3" id="KW-0813">Transport</keyword>
<evidence type="ECO:0000256" key="5">
    <source>
        <dbReference type="SAM" id="Phobius"/>
    </source>
</evidence>
<dbReference type="InterPro" id="IPR017927">
    <property type="entry name" value="FAD-bd_FR_type"/>
</dbReference>
<dbReference type="PRINTS" id="PR00371">
    <property type="entry name" value="FPNCR"/>
</dbReference>
<dbReference type="SUPFAM" id="SSF63380">
    <property type="entry name" value="Riboflavin synthase domain-like"/>
    <property type="match status" value="1"/>
</dbReference>
<dbReference type="STRING" id="187868.SAMN05192589_104190"/>
<keyword evidence="2" id="KW-0288">FMN</keyword>
<dbReference type="Pfam" id="PF00175">
    <property type="entry name" value="NAD_binding_1"/>
    <property type="match status" value="1"/>
</dbReference>
<keyword evidence="5" id="KW-0472">Membrane</keyword>
<dbReference type="PROSITE" id="PS51384">
    <property type="entry name" value="FAD_FR"/>
    <property type="match status" value="1"/>
</dbReference>
<evidence type="ECO:0000259" key="6">
    <source>
        <dbReference type="PROSITE" id="PS50902"/>
    </source>
</evidence>
<dbReference type="EMBL" id="FMZC01000004">
    <property type="protein sequence ID" value="SDD06008.1"/>
    <property type="molecule type" value="Genomic_DNA"/>
</dbReference>
<feature type="region of interest" description="Disordered" evidence="4">
    <location>
        <begin position="1"/>
        <end position="29"/>
    </location>
</feature>
<feature type="compositionally biased region" description="Low complexity" evidence="4">
    <location>
        <begin position="8"/>
        <end position="24"/>
    </location>
</feature>
<dbReference type="PANTHER" id="PTHR34219:SF3">
    <property type="entry name" value="BLL7967 PROTEIN"/>
    <property type="match status" value="1"/>
</dbReference>
<proteinExistence type="predicted"/>
<dbReference type="InterPro" id="IPR001433">
    <property type="entry name" value="OxRdtase_FAD/NAD-bd"/>
</dbReference>
<evidence type="ECO:0000313" key="9">
    <source>
        <dbReference type="Proteomes" id="UP000198781"/>
    </source>
</evidence>
<keyword evidence="3" id="KW-0249">Electron transport</keyword>
<sequence length="904" mass="97485">MSREGAGSPSSLALEAQSSAAEGAPGVRSADRSKARWPALPSLRQLWFQVHWFLGITAGSVLVVIGLSGALLSFHEEILDAINPGVRQVAPQAGPMFTPQQIVDAVKHVHGDERITTLTLQSQPGAAARVIFQAKPGERRGETVYVHPYTGALQLPLKGQDAFEWIEALHRWLLLPREPGRVATGVLALCLLTLSLSGLYLRWPRRPLRWRTWLTFDTALTGRSFLWAMHSVVGTWALVVYLMLTATGLYWAFDAVRDTVDGWAGLQRPARAAAAAPGTGTNAKAKVLPEVAEAAPLDLQRVWATFERQAGPWTQASLRMPARPTQAVQLTWLAADAAHDRERNRMSIEPLTGQVSVDDRHAQRSTAARALAAIYPLHMGTYFGLPGRLAVMFASLAMPLFAITGWMLYLGRQRQRRATEAARAAQGPSLAPAGTGQRADTLLLAYASQAGQAERIALQSAGALQRAGLRIAVQSMQAITPEQLRMHRRVLLVASSFGEGEPPDSARRFARLLAQSPPASLRGVRYGLLALGDRHYARFCGFGHALNEGLRHAGAEPFFPLIEVDNADPAALARWSEALATLDGAEHLALDAALADDGPPPVYAPWNLVRRECLNPGSLGNPLFEVSLTCAGPLEWHPGALVEVLPRHAPAAVAAWLQTVGANGAALVQHHGATMRLAEALAGSVLPPPPLDFTSAQECADALVPLAPRTYSVASLPADGVLQLLVRQERHAQGLGLASGWLTAHAPLGTAVDLQLVANPRFDAAPREAPCLFIGNGSGLAGLRSHLRARVQAGCRRNWLLFGERQRAHDTLCAEEIEGWQEQGFLERLDRVFSRDGDPHRHVQDRLRDASADLRGWIAQGAILYVCGSAEGMAAGVDAVLVEVLGAEAVDALIADGRYRRDVY</sequence>
<dbReference type="PANTHER" id="PTHR34219">
    <property type="entry name" value="IRON-REGULATED INNER MEMBRANE PROTEIN-RELATED"/>
    <property type="match status" value="1"/>
</dbReference>
<dbReference type="InterPro" id="IPR001094">
    <property type="entry name" value="Flavdoxin-like"/>
</dbReference>
<accession>A0A1G6RN78</accession>
<feature type="transmembrane region" description="Helical" evidence="5">
    <location>
        <begin position="224"/>
        <end position="253"/>
    </location>
</feature>
<evidence type="ECO:0000256" key="3">
    <source>
        <dbReference type="ARBA" id="ARBA00022982"/>
    </source>
</evidence>
<feature type="transmembrane region" description="Helical" evidence="5">
    <location>
        <begin position="389"/>
        <end position="410"/>
    </location>
</feature>
<dbReference type="Proteomes" id="UP000198781">
    <property type="component" value="Unassembled WGS sequence"/>
</dbReference>
<dbReference type="InterPro" id="IPR017938">
    <property type="entry name" value="Riboflavin_synthase-like_b-brl"/>
</dbReference>
<evidence type="ECO:0000313" key="8">
    <source>
        <dbReference type="EMBL" id="SDD06008.1"/>
    </source>
</evidence>
<evidence type="ECO:0000256" key="4">
    <source>
        <dbReference type="SAM" id="MobiDB-lite"/>
    </source>
</evidence>
<keyword evidence="5" id="KW-1133">Transmembrane helix</keyword>
<dbReference type="SUPFAM" id="SSF52218">
    <property type="entry name" value="Flavoproteins"/>
    <property type="match status" value="1"/>
</dbReference>
<feature type="domain" description="Flavodoxin-like" evidence="6">
    <location>
        <begin position="442"/>
        <end position="580"/>
    </location>
</feature>
<feature type="transmembrane region" description="Helical" evidence="5">
    <location>
        <begin position="182"/>
        <end position="203"/>
    </location>
</feature>
<dbReference type="PROSITE" id="PS50902">
    <property type="entry name" value="FLAVODOXIN_LIKE"/>
    <property type="match status" value="1"/>
</dbReference>
<dbReference type="GO" id="GO:0016491">
    <property type="term" value="F:oxidoreductase activity"/>
    <property type="evidence" value="ECO:0007669"/>
    <property type="project" value="InterPro"/>
</dbReference>